<evidence type="ECO:0000259" key="4">
    <source>
        <dbReference type="PROSITE" id="PS51077"/>
    </source>
</evidence>
<evidence type="ECO:0000256" key="1">
    <source>
        <dbReference type="ARBA" id="ARBA00023015"/>
    </source>
</evidence>
<dbReference type="GO" id="GO:0045892">
    <property type="term" value="P:negative regulation of DNA-templated transcription"/>
    <property type="evidence" value="ECO:0007669"/>
    <property type="project" value="TreeGrafter"/>
</dbReference>
<sequence>MADQSESGSRRLQSVERAFAVMAFLDEADGATLSETAEALDMPPSTAHIHLGTLVETGYVVRKGNDYHCSFRFLERGGRMRDEMALFRAAKSEIDDLQEQTGEHTNITVEEDGYAVQLYKSHSQQSIDDDAPLGDHLYLHTTATGKAILSELSAETVEEILDERGLPARTDDTITDWDTLFEELETIRERDYSINRGEHFPGVAAIGTAIVSEPDDAVGAISISGPLSRMGPDRVEDDLAPALMNKKNIIELKLKRAE</sequence>
<dbReference type="AlphaFoldDB" id="A0AA41G369"/>
<dbReference type="Pfam" id="PF09339">
    <property type="entry name" value="HTH_IclR"/>
    <property type="match status" value="1"/>
</dbReference>
<dbReference type="InterPro" id="IPR036388">
    <property type="entry name" value="WH-like_DNA-bd_sf"/>
</dbReference>
<keyword evidence="7" id="KW-1185">Reference proteome</keyword>
<feature type="domain" description="HTH iclR-type" evidence="4">
    <location>
        <begin position="12"/>
        <end position="71"/>
    </location>
</feature>
<evidence type="ECO:0000313" key="7">
    <source>
        <dbReference type="Proteomes" id="UP001166304"/>
    </source>
</evidence>
<evidence type="ECO:0000256" key="2">
    <source>
        <dbReference type="ARBA" id="ARBA00023125"/>
    </source>
</evidence>
<dbReference type="InterPro" id="IPR029016">
    <property type="entry name" value="GAF-like_dom_sf"/>
</dbReference>
<reference evidence="6" key="1">
    <citation type="submission" date="2021-06" db="EMBL/GenBank/DDBJ databases">
        <title>New haloarchaea isolates fom saline soil.</title>
        <authorList>
            <person name="Duran-Viseras A."/>
            <person name="Sanchez-Porro C.S."/>
            <person name="Ventosa A."/>
        </authorList>
    </citation>
    <scope>NUCLEOTIDE SEQUENCE</scope>
    <source>
        <strain evidence="6">JCM 18369</strain>
    </source>
</reference>
<dbReference type="InterPro" id="IPR050707">
    <property type="entry name" value="HTH_MetabolicPath_Reg"/>
</dbReference>
<dbReference type="EMBL" id="JAHQXE010000004">
    <property type="protein sequence ID" value="MBV0902701.1"/>
    <property type="molecule type" value="Genomic_DNA"/>
</dbReference>
<keyword evidence="2" id="KW-0238">DNA-binding</keyword>
<keyword evidence="1" id="KW-0805">Transcription regulation</keyword>
<dbReference type="GO" id="GO:0003700">
    <property type="term" value="F:DNA-binding transcription factor activity"/>
    <property type="evidence" value="ECO:0007669"/>
    <property type="project" value="TreeGrafter"/>
</dbReference>
<name>A0AA41G369_9EURY</name>
<dbReference type="SUPFAM" id="SSF55781">
    <property type="entry name" value="GAF domain-like"/>
    <property type="match status" value="1"/>
</dbReference>
<dbReference type="Gene3D" id="1.10.10.10">
    <property type="entry name" value="Winged helix-like DNA-binding domain superfamily/Winged helix DNA-binding domain"/>
    <property type="match status" value="1"/>
</dbReference>
<feature type="domain" description="IclR-ED" evidence="5">
    <location>
        <begin position="72"/>
        <end position="256"/>
    </location>
</feature>
<dbReference type="Pfam" id="PF01614">
    <property type="entry name" value="IclR_C"/>
    <property type="match status" value="1"/>
</dbReference>
<evidence type="ECO:0000313" key="6">
    <source>
        <dbReference type="EMBL" id="MBV0902701.1"/>
    </source>
</evidence>
<comment type="caution">
    <text evidence="6">The sequence shown here is derived from an EMBL/GenBank/DDBJ whole genome shotgun (WGS) entry which is preliminary data.</text>
</comment>
<dbReference type="RefSeq" id="WP_162414278.1">
    <property type="nucleotide sequence ID" value="NZ_JAHQXE010000004.1"/>
</dbReference>
<dbReference type="Gene3D" id="3.30.450.40">
    <property type="match status" value="1"/>
</dbReference>
<dbReference type="InterPro" id="IPR036390">
    <property type="entry name" value="WH_DNA-bd_sf"/>
</dbReference>
<dbReference type="Proteomes" id="UP001166304">
    <property type="component" value="Unassembled WGS sequence"/>
</dbReference>
<protein>
    <submittedName>
        <fullName evidence="6">IclR family transcriptional regulator</fullName>
    </submittedName>
</protein>
<evidence type="ECO:0000256" key="3">
    <source>
        <dbReference type="ARBA" id="ARBA00023163"/>
    </source>
</evidence>
<dbReference type="SMART" id="SM00346">
    <property type="entry name" value="HTH_ICLR"/>
    <property type="match status" value="1"/>
</dbReference>
<dbReference type="InterPro" id="IPR005471">
    <property type="entry name" value="Tscrpt_reg_IclR_N"/>
</dbReference>
<dbReference type="PROSITE" id="PS51077">
    <property type="entry name" value="HTH_ICLR"/>
    <property type="match status" value="1"/>
</dbReference>
<evidence type="ECO:0000259" key="5">
    <source>
        <dbReference type="PROSITE" id="PS51078"/>
    </source>
</evidence>
<organism evidence="6 7">
    <name type="scientific">Haloarcula salina</name>
    <dbReference type="NCBI Taxonomy" id="1429914"/>
    <lineage>
        <taxon>Archaea</taxon>
        <taxon>Methanobacteriati</taxon>
        <taxon>Methanobacteriota</taxon>
        <taxon>Stenosarchaea group</taxon>
        <taxon>Halobacteria</taxon>
        <taxon>Halobacteriales</taxon>
        <taxon>Haloarculaceae</taxon>
        <taxon>Haloarcula</taxon>
    </lineage>
</organism>
<proteinExistence type="predicted"/>
<dbReference type="PANTHER" id="PTHR30136">
    <property type="entry name" value="HELIX-TURN-HELIX TRANSCRIPTIONAL REGULATOR, ICLR FAMILY"/>
    <property type="match status" value="1"/>
</dbReference>
<dbReference type="GO" id="GO:0003677">
    <property type="term" value="F:DNA binding"/>
    <property type="evidence" value="ECO:0007669"/>
    <property type="project" value="UniProtKB-KW"/>
</dbReference>
<accession>A0AA41G369</accession>
<dbReference type="InterPro" id="IPR014757">
    <property type="entry name" value="Tscrpt_reg_IclR_C"/>
</dbReference>
<gene>
    <name evidence="6" type="ORF">KTS37_12980</name>
</gene>
<dbReference type="PROSITE" id="PS51078">
    <property type="entry name" value="ICLR_ED"/>
    <property type="match status" value="1"/>
</dbReference>
<keyword evidence="3" id="KW-0804">Transcription</keyword>
<dbReference type="SUPFAM" id="SSF46785">
    <property type="entry name" value="Winged helix' DNA-binding domain"/>
    <property type="match status" value="1"/>
</dbReference>
<dbReference type="PANTHER" id="PTHR30136:SF35">
    <property type="entry name" value="HTH-TYPE TRANSCRIPTIONAL REGULATOR RV1719"/>
    <property type="match status" value="1"/>
</dbReference>